<keyword evidence="3" id="KW-0238">DNA-binding</keyword>
<dbReference type="GO" id="GO:0003700">
    <property type="term" value="F:DNA-binding transcription factor activity"/>
    <property type="evidence" value="ECO:0007669"/>
    <property type="project" value="InterPro"/>
</dbReference>
<evidence type="ECO:0000256" key="1">
    <source>
        <dbReference type="ARBA" id="ARBA00004123"/>
    </source>
</evidence>
<comment type="subcellular location">
    <subcellularLocation>
        <location evidence="1">Nucleus</location>
    </subcellularLocation>
</comment>
<dbReference type="AlphaFoldDB" id="A0A2K1I9R6"/>
<dbReference type="EMBL" id="ABEU02000188">
    <property type="protein sequence ID" value="PNR26025.1"/>
    <property type="molecule type" value="Genomic_DNA"/>
</dbReference>
<reference evidence="10" key="1">
    <citation type="journal article" date="2008" name="Science">
        <title>The Physcomitrella genome reveals evolutionary insights into the conquest of land by plants.</title>
        <authorList>
            <person name="Rensing S."/>
            <person name="Lang D."/>
            <person name="Zimmer A."/>
            <person name="Terry A."/>
            <person name="Salamov A."/>
            <person name="Shapiro H."/>
            <person name="Nishiyama T."/>
            <person name="Perroud P.-F."/>
            <person name="Lindquist E."/>
            <person name="Kamisugi Y."/>
            <person name="Tanahashi T."/>
            <person name="Sakakibara K."/>
            <person name="Fujita T."/>
            <person name="Oishi K."/>
            <person name="Shin-I T."/>
            <person name="Kuroki Y."/>
            <person name="Toyoda A."/>
            <person name="Suzuki Y."/>
            <person name="Hashimoto A."/>
            <person name="Yamaguchi K."/>
            <person name="Sugano A."/>
            <person name="Kohara Y."/>
            <person name="Fujiyama A."/>
            <person name="Anterola A."/>
            <person name="Aoki S."/>
            <person name="Ashton N."/>
            <person name="Barbazuk W.B."/>
            <person name="Barker E."/>
            <person name="Bennetzen J."/>
            <person name="Bezanilla M."/>
            <person name="Blankenship R."/>
            <person name="Cho S.H."/>
            <person name="Dutcher S."/>
            <person name="Estelle M."/>
            <person name="Fawcett J.A."/>
            <person name="Gundlach H."/>
            <person name="Hanada K."/>
            <person name="Heyl A."/>
            <person name="Hicks K.A."/>
            <person name="Hugh J."/>
            <person name="Lohr M."/>
            <person name="Mayer K."/>
            <person name="Melkozernov A."/>
            <person name="Murata T."/>
            <person name="Nelson D."/>
            <person name="Pils B."/>
            <person name="Prigge M."/>
            <person name="Reiss B."/>
            <person name="Renner T."/>
            <person name="Rombauts S."/>
            <person name="Rushton P."/>
            <person name="Sanderfoot A."/>
            <person name="Schween G."/>
            <person name="Shiu S.-H."/>
            <person name="Stueber K."/>
            <person name="Theodoulou F.L."/>
            <person name="Tu H."/>
            <person name="Van de Peer Y."/>
            <person name="Verrier P.J."/>
            <person name="Waters E."/>
            <person name="Wood A."/>
            <person name="Yang L."/>
            <person name="Cove D."/>
            <person name="Cuming A."/>
            <person name="Hasebe M."/>
            <person name="Lucas S."/>
            <person name="Mishler D.B."/>
            <person name="Reski R."/>
            <person name="Grigoriev I."/>
            <person name="Quatrano R.S."/>
            <person name="Boore J.L."/>
        </authorList>
    </citation>
    <scope>NUCLEOTIDE SEQUENCE [LARGE SCALE GENOMIC DNA]</scope>
</reference>
<dbReference type="SMART" id="SM00380">
    <property type="entry name" value="AP2"/>
    <property type="match status" value="1"/>
</dbReference>
<dbReference type="InterPro" id="IPR051032">
    <property type="entry name" value="AP2/ERF_TF_ERF_subfamily"/>
</dbReference>
<evidence type="ECO:0000256" key="8">
    <source>
        <dbReference type="SAM" id="MobiDB-lite"/>
    </source>
</evidence>
<evidence type="ECO:0000256" key="7">
    <source>
        <dbReference type="ARBA" id="ARBA00024343"/>
    </source>
</evidence>
<dbReference type="GO" id="GO:0003677">
    <property type="term" value="F:DNA binding"/>
    <property type="evidence" value="ECO:0007669"/>
    <property type="project" value="UniProtKB-KW"/>
</dbReference>
<dbReference type="PROSITE" id="PS51032">
    <property type="entry name" value="AP2_ERF"/>
    <property type="match status" value="1"/>
</dbReference>
<evidence type="ECO:0000256" key="5">
    <source>
        <dbReference type="ARBA" id="ARBA00023163"/>
    </source>
</evidence>
<dbReference type="Pfam" id="PF00847">
    <property type="entry name" value="AP2"/>
    <property type="match status" value="1"/>
</dbReference>
<comment type="similarity">
    <text evidence="7">Belongs to the AP2/ERF transcription factor family. ERF subfamily.</text>
</comment>
<dbReference type="InterPro" id="IPR016177">
    <property type="entry name" value="DNA-bd_dom_sf"/>
</dbReference>
<dbReference type="FunFam" id="3.30.730.10:FF:000001">
    <property type="entry name" value="Ethylene-responsive transcription factor 2"/>
    <property type="match status" value="1"/>
</dbReference>
<evidence type="ECO:0000256" key="4">
    <source>
        <dbReference type="ARBA" id="ARBA00023159"/>
    </source>
</evidence>
<dbReference type="OrthoDB" id="665906at2759"/>
<evidence type="ECO:0000256" key="3">
    <source>
        <dbReference type="ARBA" id="ARBA00023125"/>
    </source>
</evidence>
<protein>
    <recommendedName>
        <fullName evidence="9">AP2/ERF domain-containing protein</fullName>
    </recommendedName>
</protein>
<dbReference type="Gene3D" id="3.30.730.10">
    <property type="entry name" value="AP2/ERF domain"/>
    <property type="match status" value="1"/>
</dbReference>
<proteinExistence type="inferred from homology"/>
<name>A0A2K1I9R6_PHYPA</name>
<keyword evidence="5" id="KW-0804">Transcription</keyword>
<dbReference type="CDD" id="cd00018">
    <property type="entry name" value="AP2"/>
    <property type="match status" value="1"/>
</dbReference>
<dbReference type="InterPro" id="IPR036955">
    <property type="entry name" value="AP2/ERF_dom_sf"/>
</dbReference>
<dbReference type="FunCoup" id="A0A2K1I9R6">
    <property type="interactions" value="25"/>
</dbReference>
<evidence type="ECO:0000256" key="6">
    <source>
        <dbReference type="ARBA" id="ARBA00023242"/>
    </source>
</evidence>
<dbReference type="PRINTS" id="PR00367">
    <property type="entry name" value="ETHRSPELEMNT"/>
</dbReference>
<feature type="non-terminal residue" evidence="10">
    <location>
        <position position="218"/>
    </location>
</feature>
<gene>
    <name evidence="10" type="ORF">PHYPA_031206</name>
</gene>
<dbReference type="PANTHER" id="PTHR31985:SF312">
    <property type="entry name" value="AP2_ERF DOMAIN-CONTAINING PROTEIN"/>
    <property type="match status" value="1"/>
</dbReference>
<keyword evidence="2" id="KW-0805">Transcription regulation</keyword>
<comment type="caution">
    <text evidence="10">The sequence shown here is derived from an EMBL/GenBank/DDBJ whole genome shotgun (WGS) entry which is preliminary data.</text>
</comment>
<accession>A0A2K1I9R6</accession>
<organism evidence="10">
    <name type="scientific">Physcomitrium patens</name>
    <name type="common">Spreading-leaved earth moss</name>
    <name type="synonym">Physcomitrella patens</name>
    <dbReference type="NCBI Taxonomy" id="3218"/>
    <lineage>
        <taxon>Eukaryota</taxon>
        <taxon>Viridiplantae</taxon>
        <taxon>Streptophyta</taxon>
        <taxon>Embryophyta</taxon>
        <taxon>Bryophyta</taxon>
        <taxon>Bryophytina</taxon>
        <taxon>Bryopsida</taxon>
        <taxon>Funariidae</taxon>
        <taxon>Funariales</taxon>
        <taxon>Funariaceae</taxon>
        <taxon>Physcomitrium</taxon>
    </lineage>
</organism>
<evidence type="ECO:0000256" key="2">
    <source>
        <dbReference type="ARBA" id="ARBA00023015"/>
    </source>
</evidence>
<dbReference type="InterPro" id="IPR001471">
    <property type="entry name" value="AP2/ERF_dom"/>
</dbReference>
<sequence length="218" mass="23339">MVEKRKLKAIQVRRGGYLLGSLKRFSPSSIAKTSASSSLHGHNCHHALPSLPNAAPYKGVRMRVWGKWVTEIRDPITKTRIWLGSFATAEMAARAYDAAVVCLKGASAPELNFPDAIPPFLIPQSTSSPKEIQAVALAAATGSIQPGAPAPIQAASGGARQESEVDVVGSASSKCMDVEHAHGNDAEGENHDMPDVKQRSSEADLEEWIKKEFGEMDP</sequence>
<dbReference type="InParanoid" id="A0A2K1I9R6"/>
<feature type="region of interest" description="Disordered" evidence="8">
    <location>
        <begin position="169"/>
        <end position="204"/>
    </location>
</feature>
<evidence type="ECO:0000313" key="10">
    <source>
        <dbReference type="EMBL" id="PNR26025.1"/>
    </source>
</evidence>
<keyword evidence="6" id="KW-0539">Nucleus</keyword>
<dbReference type="SUPFAM" id="SSF54171">
    <property type="entry name" value="DNA-binding domain"/>
    <property type="match status" value="1"/>
</dbReference>
<dbReference type="GO" id="GO:0005634">
    <property type="term" value="C:nucleus"/>
    <property type="evidence" value="ECO:0007669"/>
    <property type="project" value="UniProtKB-SubCell"/>
</dbReference>
<keyword evidence="4" id="KW-0010">Activator</keyword>
<dbReference type="PANTHER" id="PTHR31985">
    <property type="entry name" value="ETHYLENE-RESPONSIVE TRANSCRIPTION FACTOR ERF042-RELATED"/>
    <property type="match status" value="1"/>
</dbReference>
<feature type="domain" description="AP2/ERF" evidence="9">
    <location>
        <begin position="56"/>
        <end position="114"/>
    </location>
</feature>
<feature type="compositionally biased region" description="Basic and acidic residues" evidence="8">
    <location>
        <begin position="176"/>
        <end position="204"/>
    </location>
</feature>
<evidence type="ECO:0000259" key="9">
    <source>
        <dbReference type="PROSITE" id="PS51032"/>
    </source>
</evidence>
<reference evidence="10" key="2">
    <citation type="journal article" date="2018" name="Plant J.">
        <title>The Physcomitrella patens chromosome-scale assembly reveals moss genome structure and evolution.</title>
        <authorList>
            <person name="Lang D."/>
            <person name="Ullrich K.K."/>
            <person name="Murat F."/>
            <person name="Fuchs J."/>
            <person name="Jenkins J."/>
            <person name="Haas F.B."/>
            <person name="Piednoel M."/>
            <person name="Gundlach H."/>
            <person name="Van Bel M."/>
            <person name="Meyberg R."/>
            <person name="Vives C."/>
            <person name="Morata J."/>
            <person name="Symeonidi A."/>
            <person name="Hiss M."/>
            <person name="Muchero W."/>
            <person name="Kamisugi Y."/>
            <person name="Saleh O."/>
            <person name="Blanc G."/>
            <person name="Decker E.L."/>
            <person name="van Gessel N."/>
            <person name="Grimwood J."/>
            <person name="Hayes R.D."/>
            <person name="Graham S.W."/>
            <person name="Gunter L.E."/>
            <person name="McDaniel S.F."/>
            <person name="Hoernstein S.N.W."/>
            <person name="Larsson A."/>
            <person name="Li F.W."/>
            <person name="Perroud P.F."/>
            <person name="Phillips J."/>
            <person name="Ranjan P."/>
            <person name="Rokshar D.S."/>
            <person name="Rothfels C.J."/>
            <person name="Schneider L."/>
            <person name="Shu S."/>
            <person name="Stevenson D.W."/>
            <person name="Thummler F."/>
            <person name="Tillich M."/>
            <person name="Villarreal Aguilar J.C."/>
            <person name="Widiez T."/>
            <person name="Wong G.K."/>
            <person name="Wymore A."/>
            <person name="Zhang Y."/>
            <person name="Zimmer A.D."/>
            <person name="Quatrano R.S."/>
            <person name="Mayer K.F.X."/>
            <person name="Goodstein D."/>
            <person name="Casacuberta J.M."/>
            <person name="Vandepoele K."/>
            <person name="Reski R."/>
            <person name="Cuming A.C."/>
            <person name="Tuskan G.A."/>
            <person name="Maumus F."/>
            <person name="Salse J."/>
            <person name="Schmutz J."/>
            <person name="Rensing S.A."/>
        </authorList>
    </citation>
    <scope>NUCLEOTIDE SEQUENCE [LARGE SCALE GENOMIC DNA]</scope>
</reference>